<dbReference type="Pfam" id="PF04471">
    <property type="entry name" value="Mrr_cat"/>
    <property type="match status" value="1"/>
</dbReference>
<dbReference type="RefSeq" id="WP_031175045.1">
    <property type="nucleotide sequence ID" value="NZ_BBQG01000020.1"/>
</dbReference>
<evidence type="ECO:0000313" key="3">
    <source>
        <dbReference type="Proteomes" id="UP000298111"/>
    </source>
</evidence>
<reference evidence="2 3" key="1">
    <citation type="submission" date="2018-10" db="EMBL/GenBank/DDBJ databases">
        <title>Isolation of pseudouridimycin from Streptomyces albus DSM 40763.</title>
        <authorList>
            <person name="Rosenqvist P."/>
            <person name="Metsae-Ketelae M."/>
            <person name="Virta P."/>
        </authorList>
    </citation>
    <scope>NUCLEOTIDE SEQUENCE [LARGE SCALE GENOMIC DNA]</scope>
    <source>
        <strain evidence="2 3">DSM 40763</strain>
    </source>
</reference>
<proteinExistence type="predicted"/>
<dbReference type="GO" id="GO:0009307">
    <property type="term" value="P:DNA restriction-modification system"/>
    <property type="evidence" value="ECO:0007669"/>
    <property type="project" value="InterPro"/>
</dbReference>
<evidence type="ECO:0000259" key="1">
    <source>
        <dbReference type="Pfam" id="PF04471"/>
    </source>
</evidence>
<sequence>MSQRARPGRRAAGERRFDLRTTALFFLLLAILLCVLGFLARTAVRLAEQRPLWAAALAVLAVGVALLFRSRWRRFSAARYARRTAEVLEEAAEEASDSLRTDPADEAEPASGTDGPGAGGAAPPAPHGHGGRSTAPLPPVADCAAELDPDGFEQAVAGLCARDDCRAVEVVGGAGDLGADVTAVTPDGRRLVIQCKRYTEGNKVGSQDVQRFGGTCFTVHGADVAVVVTTSGFTAPALAYAHECGIVCVNGQELEEWRRGTGPGPWERAEIATDPAAF</sequence>
<dbReference type="GO" id="GO:0003677">
    <property type="term" value="F:DNA binding"/>
    <property type="evidence" value="ECO:0007669"/>
    <property type="project" value="InterPro"/>
</dbReference>
<keyword evidence="2" id="KW-0255">Endonuclease</keyword>
<dbReference type="PANTHER" id="PTHR30015">
    <property type="entry name" value="MRR RESTRICTION SYSTEM PROTEIN"/>
    <property type="match status" value="1"/>
</dbReference>
<name>A0A6C1CC85_9ACTN</name>
<dbReference type="GeneID" id="75179532"/>
<protein>
    <submittedName>
        <fullName evidence="2">Restriction endonuclease</fullName>
    </submittedName>
</protein>
<comment type="caution">
    <text evidence="2">The sequence shown here is derived from an EMBL/GenBank/DDBJ whole genome shotgun (WGS) entry which is preliminary data.</text>
</comment>
<accession>A0A6C1CC85</accession>
<dbReference type="InterPro" id="IPR007560">
    <property type="entry name" value="Restrct_endonuc_IV_Mrr"/>
</dbReference>
<dbReference type="SUPFAM" id="SSF52980">
    <property type="entry name" value="Restriction endonuclease-like"/>
    <property type="match status" value="1"/>
</dbReference>
<dbReference type="Gene3D" id="3.40.1350.10">
    <property type="match status" value="1"/>
</dbReference>
<dbReference type="InterPro" id="IPR011335">
    <property type="entry name" value="Restrct_endonuc-II-like"/>
</dbReference>
<evidence type="ECO:0000313" key="2">
    <source>
        <dbReference type="EMBL" id="TGG86435.1"/>
    </source>
</evidence>
<dbReference type="Proteomes" id="UP000298111">
    <property type="component" value="Unassembled WGS sequence"/>
</dbReference>
<dbReference type="InterPro" id="IPR052906">
    <property type="entry name" value="Type_IV_Methyl-Rstrct_Enzyme"/>
</dbReference>
<dbReference type="PANTHER" id="PTHR30015:SF6">
    <property type="entry name" value="SLL1429 PROTEIN"/>
    <property type="match status" value="1"/>
</dbReference>
<feature type="domain" description="Restriction endonuclease type IV Mrr" evidence="1">
    <location>
        <begin position="145"/>
        <end position="257"/>
    </location>
</feature>
<keyword evidence="2" id="KW-0378">Hydrolase</keyword>
<dbReference type="GO" id="GO:0015666">
    <property type="term" value="F:restriction endodeoxyribonuclease activity"/>
    <property type="evidence" value="ECO:0007669"/>
    <property type="project" value="TreeGrafter"/>
</dbReference>
<dbReference type="EMBL" id="RCIY01000040">
    <property type="protein sequence ID" value="TGG86435.1"/>
    <property type="molecule type" value="Genomic_DNA"/>
</dbReference>
<dbReference type="InterPro" id="IPR011856">
    <property type="entry name" value="tRNA_endonuc-like_dom_sf"/>
</dbReference>
<gene>
    <name evidence="2" type="ORF">D8771_08830</name>
</gene>
<organism evidence="2 3">
    <name type="scientific">Streptomyces albus</name>
    <dbReference type="NCBI Taxonomy" id="1888"/>
    <lineage>
        <taxon>Bacteria</taxon>
        <taxon>Bacillati</taxon>
        <taxon>Actinomycetota</taxon>
        <taxon>Actinomycetes</taxon>
        <taxon>Kitasatosporales</taxon>
        <taxon>Streptomycetaceae</taxon>
        <taxon>Streptomyces</taxon>
    </lineage>
</organism>
<keyword evidence="2" id="KW-0540">Nuclease</keyword>
<dbReference type="AlphaFoldDB" id="A0A6C1CC85"/>